<reference evidence="1 2" key="3">
    <citation type="submission" date="2019-11" db="EMBL/GenBank/DDBJ databases">
        <title>A de novo genome assembly of a pear dwarfing rootstock.</title>
        <authorList>
            <person name="Wang F."/>
            <person name="Wang J."/>
            <person name="Li S."/>
            <person name="Zhang Y."/>
            <person name="Fang M."/>
            <person name="Ma L."/>
            <person name="Zhao Y."/>
            <person name="Jiang S."/>
        </authorList>
    </citation>
    <scope>NUCLEOTIDE SEQUENCE [LARGE SCALE GENOMIC DNA]</scope>
    <source>
        <strain evidence="1">S2</strain>
        <tissue evidence="1">Leaf</tissue>
    </source>
</reference>
<reference evidence="1 2" key="1">
    <citation type="submission" date="2019-09" db="EMBL/GenBank/DDBJ databases">
        <authorList>
            <person name="Ou C."/>
        </authorList>
    </citation>
    <scope>NUCLEOTIDE SEQUENCE [LARGE SCALE GENOMIC DNA]</scope>
    <source>
        <strain evidence="1">S2</strain>
        <tissue evidence="1">Leaf</tissue>
    </source>
</reference>
<dbReference type="EMBL" id="SMOL01000160">
    <property type="protein sequence ID" value="KAB2626328.1"/>
    <property type="molecule type" value="Genomic_DNA"/>
</dbReference>
<keyword evidence="2" id="KW-1185">Reference proteome</keyword>
<reference evidence="2" key="2">
    <citation type="submission" date="2019-10" db="EMBL/GenBank/DDBJ databases">
        <title>A de novo genome assembly of a pear dwarfing rootstock.</title>
        <authorList>
            <person name="Wang F."/>
            <person name="Wang J."/>
            <person name="Li S."/>
            <person name="Zhang Y."/>
            <person name="Fang M."/>
            <person name="Ma L."/>
            <person name="Zhao Y."/>
            <person name="Jiang S."/>
        </authorList>
    </citation>
    <scope>NUCLEOTIDE SEQUENCE [LARGE SCALE GENOMIC DNA]</scope>
</reference>
<dbReference type="AlphaFoldDB" id="A0A5N5HFC2"/>
<evidence type="ECO:0000313" key="2">
    <source>
        <dbReference type="Proteomes" id="UP000327157"/>
    </source>
</evidence>
<gene>
    <name evidence="1" type="ORF">D8674_017988</name>
</gene>
<evidence type="ECO:0000313" key="1">
    <source>
        <dbReference type="EMBL" id="KAB2626328.1"/>
    </source>
</evidence>
<proteinExistence type="predicted"/>
<name>A0A5N5HFC2_9ROSA</name>
<sequence>MWEHLFSRYYTLQHPREECHNGRAWGELSLSINKGMSFCAPPSDHILEEIRLYMDNLLLSQEHGIQDFYPLQDGALVRKS</sequence>
<comment type="caution">
    <text evidence="1">The sequence shown here is derived from an EMBL/GenBank/DDBJ whole genome shotgun (WGS) entry which is preliminary data.</text>
</comment>
<accession>A0A5N5HFC2</accession>
<dbReference type="Proteomes" id="UP000327157">
    <property type="component" value="Chromosome 16"/>
</dbReference>
<organism evidence="1 2">
    <name type="scientific">Pyrus ussuriensis x Pyrus communis</name>
    <dbReference type="NCBI Taxonomy" id="2448454"/>
    <lineage>
        <taxon>Eukaryota</taxon>
        <taxon>Viridiplantae</taxon>
        <taxon>Streptophyta</taxon>
        <taxon>Embryophyta</taxon>
        <taxon>Tracheophyta</taxon>
        <taxon>Spermatophyta</taxon>
        <taxon>Magnoliopsida</taxon>
        <taxon>eudicotyledons</taxon>
        <taxon>Gunneridae</taxon>
        <taxon>Pentapetalae</taxon>
        <taxon>rosids</taxon>
        <taxon>fabids</taxon>
        <taxon>Rosales</taxon>
        <taxon>Rosaceae</taxon>
        <taxon>Amygdaloideae</taxon>
        <taxon>Maleae</taxon>
        <taxon>Pyrus</taxon>
    </lineage>
</organism>
<protein>
    <submittedName>
        <fullName evidence="1">Transcription factor bHLH77-like</fullName>
    </submittedName>
</protein>